<gene>
    <name evidence="4" type="ORF">SAMN06295987_102653</name>
</gene>
<accession>A0A1U6HKN3</accession>
<feature type="domain" description="TonB C-terminal" evidence="3">
    <location>
        <begin position="207"/>
        <end position="274"/>
    </location>
</feature>
<dbReference type="Proteomes" id="UP000190989">
    <property type="component" value="Unassembled WGS sequence"/>
</dbReference>
<keyword evidence="2" id="KW-0472">Membrane</keyword>
<keyword evidence="5" id="KW-1185">Reference proteome</keyword>
<keyword evidence="2" id="KW-0812">Transmembrane</keyword>
<dbReference type="SUPFAM" id="SSF74653">
    <property type="entry name" value="TolA/TonB C-terminal domain"/>
    <property type="match status" value="1"/>
</dbReference>
<organism evidence="4 5">
    <name type="scientific">Novosphingobium mathurense</name>
    <dbReference type="NCBI Taxonomy" id="428990"/>
    <lineage>
        <taxon>Bacteria</taxon>
        <taxon>Pseudomonadati</taxon>
        <taxon>Pseudomonadota</taxon>
        <taxon>Alphaproteobacteria</taxon>
        <taxon>Sphingomonadales</taxon>
        <taxon>Sphingomonadaceae</taxon>
        <taxon>Novosphingobium</taxon>
    </lineage>
</organism>
<feature type="compositionally biased region" description="Pro residues" evidence="1">
    <location>
        <begin position="86"/>
        <end position="102"/>
    </location>
</feature>
<dbReference type="InterPro" id="IPR037682">
    <property type="entry name" value="TonB_C"/>
</dbReference>
<sequence>MVAVPENETLWGAASFPQVKEQIRKASMHAPRRERTVAALASAAIVAGGLAALVTGLAIRLPLPSLPAALQTVLPTRELPERPRPAKMPSPSPTPVPTPVPTPAQMAEGSASPPDHGGKASPMVSAQSRRPPLAEPLPTVTATQPDSGNTANTGASNSSGPGQGAGGSGTGSGSGTAGEGYGSGDGYRRPAQLPRQISGKLHFADLPRDLRKSREGAELTLRYRIGVDGRASQCRILLSSGRPELDDHTCRTITERFRFRPARDKMGNPVPFVMTEIHGWSDVSD</sequence>
<reference evidence="5" key="1">
    <citation type="submission" date="2017-02" db="EMBL/GenBank/DDBJ databases">
        <authorList>
            <person name="Varghese N."/>
            <person name="Submissions S."/>
        </authorList>
    </citation>
    <scope>NUCLEOTIDE SEQUENCE [LARGE SCALE GENOMIC DNA]</scope>
    <source>
        <strain evidence="5">SM117</strain>
    </source>
</reference>
<evidence type="ECO:0000259" key="3">
    <source>
        <dbReference type="Pfam" id="PF03544"/>
    </source>
</evidence>
<feature type="transmembrane region" description="Helical" evidence="2">
    <location>
        <begin position="37"/>
        <end position="59"/>
    </location>
</feature>
<evidence type="ECO:0000256" key="2">
    <source>
        <dbReference type="SAM" id="Phobius"/>
    </source>
</evidence>
<evidence type="ECO:0000313" key="4">
    <source>
        <dbReference type="EMBL" id="SLJ96374.1"/>
    </source>
</evidence>
<feature type="compositionally biased region" description="Gly residues" evidence="1">
    <location>
        <begin position="161"/>
        <end position="185"/>
    </location>
</feature>
<protein>
    <submittedName>
        <fullName evidence="4">Protein TonB</fullName>
    </submittedName>
</protein>
<evidence type="ECO:0000313" key="5">
    <source>
        <dbReference type="Proteomes" id="UP000190989"/>
    </source>
</evidence>
<feature type="region of interest" description="Disordered" evidence="1">
    <location>
        <begin position="75"/>
        <end position="191"/>
    </location>
</feature>
<keyword evidence="2" id="KW-1133">Transmembrane helix</keyword>
<dbReference type="EMBL" id="FVZE01000002">
    <property type="protein sequence ID" value="SLJ96374.1"/>
    <property type="molecule type" value="Genomic_DNA"/>
</dbReference>
<dbReference type="Gene3D" id="3.30.1150.10">
    <property type="match status" value="1"/>
</dbReference>
<dbReference type="GO" id="GO:0055085">
    <property type="term" value="P:transmembrane transport"/>
    <property type="evidence" value="ECO:0007669"/>
    <property type="project" value="InterPro"/>
</dbReference>
<proteinExistence type="predicted"/>
<feature type="compositionally biased region" description="Polar residues" evidence="1">
    <location>
        <begin position="140"/>
        <end position="153"/>
    </location>
</feature>
<name>A0A1U6HKN3_9SPHN</name>
<dbReference type="AlphaFoldDB" id="A0A1U6HKN3"/>
<evidence type="ECO:0000256" key="1">
    <source>
        <dbReference type="SAM" id="MobiDB-lite"/>
    </source>
</evidence>
<dbReference type="STRING" id="428990.SAMN06295987_102653"/>
<dbReference type="Pfam" id="PF03544">
    <property type="entry name" value="TonB_C"/>
    <property type="match status" value="1"/>
</dbReference>